<dbReference type="GO" id="GO:0006355">
    <property type="term" value="P:regulation of DNA-templated transcription"/>
    <property type="evidence" value="ECO:0007669"/>
    <property type="project" value="InterPro"/>
</dbReference>
<dbReference type="InterPro" id="IPR027417">
    <property type="entry name" value="P-loop_NTPase"/>
</dbReference>
<evidence type="ECO:0000313" key="5">
    <source>
        <dbReference type="Proteomes" id="UP000494115"/>
    </source>
</evidence>
<dbReference type="PROSITE" id="PS51755">
    <property type="entry name" value="OMPR_PHOB"/>
    <property type="match status" value="1"/>
</dbReference>
<dbReference type="InterPro" id="IPR058852">
    <property type="entry name" value="HTH_77"/>
</dbReference>
<dbReference type="Pfam" id="PF00486">
    <property type="entry name" value="Trans_reg_C"/>
    <property type="match status" value="1"/>
</dbReference>
<dbReference type="SMART" id="SM00862">
    <property type="entry name" value="Trans_reg_C"/>
    <property type="match status" value="1"/>
</dbReference>
<evidence type="ECO:0000313" key="4">
    <source>
        <dbReference type="EMBL" id="CAB3780548.1"/>
    </source>
</evidence>
<dbReference type="Pfam" id="PF25872">
    <property type="entry name" value="HTH_77"/>
    <property type="match status" value="1"/>
</dbReference>
<dbReference type="PANTHER" id="PTHR47691:SF3">
    <property type="entry name" value="HTH-TYPE TRANSCRIPTIONAL REGULATOR RV0890C-RELATED"/>
    <property type="match status" value="1"/>
</dbReference>
<dbReference type="InterPro" id="IPR001867">
    <property type="entry name" value="OmpR/PhoB-type_DNA-bd"/>
</dbReference>
<keyword evidence="5" id="KW-1185">Reference proteome</keyword>
<dbReference type="Gene3D" id="3.40.50.300">
    <property type="entry name" value="P-loop containing nucleotide triphosphate hydrolases"/>
    <property type="match status" value="1"/>
</dbReference>
<reference evidence="4 5" key="1">
    <citation type="submission" date="2020-04" db="EMBL/GenBank/DDBJ databases">
        <authorList>
            <person name="De Canck E."/>
        </authorList>
    </citation>
    <scope>NUCLEOTIDE SEQUENCE [LARGE SCALE GENOMIC DNA]</scope>
    <source>
        <strain evidence="4 5">LMG 28138</strain>
    </source>
</reference>
<dbReference type="Proteomes" id="UP000494115">
    <property type="component" value="Unassembled WGS sequence"/>
</dbReference>
<evidence type="ECO:0000256" key="2">
    <source>
        <dbReference type="PROSITE-ProRule" id="PRU01091"/>
    </source>
</evidence>
<dbReference type="InterPro" id="IPR002182">
    <property type="entry name" value="NB-ARC"/>
</dbReference>
<feature type="domain" description="OmpR/PhoB-type" evidence="3">
    <location>
        <begin position="1"/>
        <end position="94"/>
    </location>
</feature>
<dbReference type="PRINTS" id="PR00364">
    <property type="entry name" value="DISEASERSIST"/>
</dbReference>
<name>A0A6S7AX10_9BURK</name>
<gene>
    <name evidence="4" type="ORF">LMG28138_01067</name>
</gene>
<dbReference type="GO" id="GO:0003677">
    <property type="term" value="F:DNA binding"/>
    <property type="evidence" value="ECO:0007669"/>
    <property type="project" value="UniProtKB-UniRule"/>
</dbReference>
<accession>A0A6S7AX10</accession>
<keyword evidence="1 2" id="KW-0238">DNA-binding</keyword>
<protein>
    <recommendedName>
        <fullName evidence="3">OmpR/PhoB-type domain-containing protein</fullName>
    </recommendedName>
</protein>
<organism evidence="4 5">
    <name type="scientific">Pararobbsia alpina</name>
    <dbReference type="NCBI Taxonomy" id="621374"/>
    <lineage>
        <taxon>Bacteria</taxon>
        <taxon>Pseudomonadati</taxon>
        <taxon>Pseudomonadota</taxon>
        <taxon>Betaproteobacteria</taxon>
        <taxon>Burkholderiales</taxon>
        <taxon>Burkholderiaceae</taxon>
        <taxon>Pararobbsia</taxon>
    </lineage>
</organism>
<dbReference type="GO" id="GO:0043531">
    <property type="term" value="F:ADP binding"/>
    <property type="evidence" value="ECO:0007669"/>
    <property type="project" value="InterPro"/>
</dbReference>
<sequence length="632" mass="68519">MIQIGRLELDLQTRELRIDGARVRMGSRAFDILEVLVNAQGALVSKEEIFRQVWPETIVEENNLQVHMSALRKTLGEDRDLIITVPGRGYRFVGFCGKGERPAVAPPLKTGIDAWPAVLHNLPLQRSALFGRQYAIADVGRLLAKTPIVTLVGAGGIGKTQLGIEVSRQNAAAFPDGVWLVELASLTEPRLVPPAIAEACGLKFPGGTVTAERLGDALASRRMLLLLDNCEHLVDIVARVAETLIQRHSRLRLLVTSREPLRIAGEQQYAVAPLDVPPIDAQADEVLSSSAVRLFLARAHAVEPRLAGDSSSIEQIGEVCRRLDGIPLPIELAASRAATLGVASLLHRLDDRLNLLSGGHRTALPRHQTLRATFDWSYAMLDPACQAVFRRLAMFTGSFTLEAACAVAAADGSDGAGTTDHISELVEKSLLMRGLGSATTHFRLLESTRSYAFDRLDHAGERRMLSAAHASYMLRHLKAIRSELTELPFEHARDTLLDELDDARAAIDWALSPQGDTEVGTALSALVVPMMLELALAEECRNRAHPALAAREGAAVPLALGELALGLSLHLHSEDDAARLSVESLLSRFGERACDGQDARMADVHANYVHIESRPSTTMPAGDGKLLSYGRD</sequence>
<evidence type="ECO:0000256" key="1">
    <source>
        <dbReference type="ARBA" id="ARBA00023125"/>
    </source>
</evidence>
<evidence type="ECO:0000259" key="3">
    <source>
        <dbReference type="PROSITE" id="PS51755"/>
    </source>
</evidence>
<dbReference type="RefSeq" id="WP_175103586.1">
    <property type="nucleotide sequence ID" value="NZ_CADIKM010000003.1"/>
</dbReference>
<dbReference type="CDD" id="cd00383">
    <property type="entry name" value="trans_reg_C"/>
    <property type="match status" value="1"/>
</dbReference>
<dbReference type="InterPro" id="IPR036388">
    <property type="entry name" value="WH-like_DNA-bd_sf"/>
</dbReference>
<dbReference type="GO" id="GO:0000160">
    <property type="term" value="P:phosphorelay signal transduction system"/>
    <property type="evidence" value="ECO:0007669"/>
    <property type="project" value="InterPro"/>
</dbReference>
<dbReference type="Gene3D" id="1.10.10.10">
    <property type="entry name" value="Winged helix-like DNA-binding domain superfamily/Winged helix DNA-binding domain"/>
    <property type="match status" value="1"/>
</dbReference>
<dbReference type="AlphaFoldDB" id="A0A6S7AX10"/>
<dbReference type="Pfam" id="PF00931">
    <property type="entry name" value="NB-ARC"/>
    <property type="match status" value="1"/>
</dbReference>
<dbReference type="InterPro" id="IPR016032">
    <property type="entry name" value="Sig_transdc_resp-reg_C-effctor"/>
</dbReference>
<proteinExistence type="predicted"/>
<dbReference type="EMBL" id="CADIKM010000003">
    <property type="protein sequence ID" value="CAB3780548.1"/>
    <property type="molecule type" value="Genomic_DNA"/>
</dbReference>
<feature type="DNA-binding region" description="OmpR/PhoB-type" evidence="2">
    <location>
        <begin position="1"/>
        <end position="94"/>
    </location>
</feature>
<dbReference type="SUPFAM" id="SSF52540">
    <property type="entry name" value="P-loop containing nucleoside triphosphate hydrolases"/>
    <property type="match status" value="1"/>
</dbReference>
<dbReference type="PANTHER" id="PTHR47691">
    <property type="entry name" value="REGULATOR-RELATED"/>
    <property type="match status" value="1"/>
</dbReference>
<dbReference type="SUPFAM" id="SSF46894">
    <property type="entry name" value="C-terminal effector domain of the bipartite response regulators"/>
    <property type="match status" value="1"/>
</dbReference>